<gene>
    <name evidence="2" type="ORF">HMPREF1541_04760</name>
</gene>
<accession>W2RXI7</accession>
<dbReference type="VEuPathDB" id="FungiDB:HMPREF1541_04760"/>
<organism evidence="2 3">
    <name type="scientific">Cyphellophora europaea (strain CBS 101466)</name>
    <name type="common">Phialophora europaea</name>
    <dbReference type="NCBI Taxonomy" id="1220924"/>
    <lineage>
        <taxon>Eukaryota</taxon>
        <taxon>Fungi</taxon>
        <taxon>Dikarya</taxon>
        <taxon>Ascomycota</taxon>
        <taxon>Pezizomycotina</taxon>
        <taxon>Eurotiomycetes</taxon>
        <taxon>Chaetothyriomycetidae</taxon>
        <taxon>Chaetothyriales</taxon>
        <taxon>Cyphellophoraceae</taxon>
        <taxon>Cyphellophora</taxon>
    </lineage>
</organism>
<dbReference type="AlphaFoldDB" id="W2RXI7"/>
<dbReference type="PANTHER" id="PTHR42047">
    <property type="entry name" value="PROTEIN, PUTATIVE (AFU_ORTHOLOGUE AFUA_6G03560)-RELATED"/>
    <property type="match status" value="1"/>
</dbReference>
<dbReference type="OrthoDB" id="5430620at2759"/>
<dbReference type="GeneID" id="19972099"/>
<proteinExistence type="predicted"/>
<feature type="signal peptide" evidence="1">
    <location>
        <begin position="1"/>
        <end position="22"/>
    </location>
</feature>
<sequence>MNLTKALVAILTWALVHNEAAAKDQARSDTSHVFTVTASINDTLTITEYRMTSNTWDSASQPSPVPPRPDSSAFTVFVSSPDTPIDRLPMQAAGTRLWLGIEPSTYCPSSVEEEEEEEEECPPGNYTALSNCSMYTLVPGGQQLWATADGEIGYTVAHSQLMPNGSIQCPFVHYLGASYGDLTSNAFGANGLMACPAGEGAWKILLALANANVPLGSINDCIQFNALTLKATHPAAWQYM</sequence>
<evidence type="ECO:0000313" key="3">
    <source>
        <dbReference type="Proteomes" id="UP000030752"/>
    </source>
</evidence>
<evidence type="ECO:0000313" key="2">
    <source>
        <dbReference type="EMBL" id="ETN40483.1"/>
    </source>
</evidence>
<dbReference type="HOGENOM" id="CLU_078556_0_0_1"/>
<evidence type="ECO:0000256" key="1">
    <source>
        <dbReference type="SAM" id="SignalP"/>
    </source>
</evidence>
<feature type="chain" id="PRO_5004823904" description="Ubiquitin 3 binding protein But2 C-terminal domain-containing protein" evidence="1">
    <location>
        <begin position="23"/>
        <end position="240"/>
    </location>
</feature>
<dbReference type="RefSeq" id="XP_008717326.1">
    <property type="nucleotide sequence ID" value="XM_008719104.1"/>
</dbReference>
<keyword evidence="3" id="KW-1185">Reference proteome</keyword>
<evidence type="ECO:0008006" key="4">
    <source>
        <dbReference type="Google" id="ProtNLM"/>
    </source>
</evidence>
<dbReference type="STRING" id="1220924.W2RXI7"/>
<keyword evidence="1" id="KW-0732">Signal</keyword>
<name>W2RXI7_CYPE1</name>
<dbReference type="InterPro" id="IPR052820">
    <property type="entry name" value="PhiA_domain"/>
</dbReference>
<dbReference type="PANTHER" id="PTHR42047:SF1">
    <property type="entry name" value="PROTEIN, PUTATIVE (AFU_ORTHOLOGUE AFUA_6G03560)-RELATED"/>
    <property type="match status" value="1"/>
</dbReference>
<dbReference type="eggNOG" id="ENOG502S6B1">
    <property type="taxonomic scope" value="Eukaryota"/>
</dbReference>
<reference evidence="2 3" key="1">
    <citation type="submission" date="2013-03" db="EMBL/GenBank/DDBJ databases">
        <title>The Genome Sequence of Phialophora europaea CBS 101466.</title>
        <authorList>
            <consortium name="The Broad Institute Genomics Platform"/>
            <person name="Cuomo C."/>
            <person name="de Hoog S."/>
            <person name="Gorbushina A."/>
            <person name="Walker B."/>
            <person name="Young S.K."/>
            <person name="Zeng Q."/>
            <person name="Gargeya S."/>
            <person name="Fitzgerald M."/>
            <person name="Haas B."/>
            <person name="Abouelleil A."/>
            <person name="Allen A.W."/>
            <person name="Alvarado L."/>
            <person name="Arachchi H.M."/>
            <person name="Berlin A.M."/>
            <person name="Chapman S.B."/>
            <person name="Gainer-Dewar J."/>
            <person name="Goldberg J."/>
            <person name="Griggs A."/>
            <person name="Gujja S."/>
            <person name="Hansen M."/>
            <person name="Howarth C."/>
            <person name="Imamovic A."/>
            <person name="Ireland A."/>
            <person name="Larimer J."/>
            <person name="McCowan C."/>
            <person name="Murphy C."/>
            <person name="Pearson M."/>
            <person name="Poon T.W."/>
            <person name="Priest M."/>
            <person name="Roberts A."/>
            <person name="Saif S."/>
            <person name="Shea T."/>
            <person name="Sisk P."/>
            <person name="Sykes S."/>
            <person name="Wortman J."/>
            <person name="Nusbaum C."/>
            <person name="Birren B."/>
        </authorList>
    </citation>
    <scope>NUCLEOTIDE SEQUENCE [LARGE SCALE GENOMIC DNA]</scope>
    <source>
        <strain evidence="2 3">CBS 101466</strain>
    </source>
</reference>
<protein>
    <recommendedName>
        <fullName evidence="4">Ubiquitin 3 binding protein But2 C-terminal domain-containing protein</fullName>
    </recommendedName>
</protein>
<dbReference type="Proteomes" id="UP000030752">
    <property type="component" value="Unassembled WGS sequence"/>
</dbReference>
<dbReference type="EMBL" id="KB822720">
    <property type="protein sequence ID" value="ETN40483.1"/>
    <property type="molecule type" value="Genomic_DNA"/>
</dbReference>
<dbReference type="InParanoid" id="W2RXI7"/>